<dbReference type="PROSITE" id="PS50011">
    <property type="entry name" value="PROTEIN_KINASE_DOM"/>
    <property type="match status" value="1"/>
</dbReference>
<dbReference type="InterPro" id="IPR000719">
    <property type="entry name" value="Prot_kinase_dom"/>
</dbReference>
<dbReference type="GO" id="GO:0004672">
    <property type="term" value="F:protein kinase activity"/>
    <property type="evidence" value="ECO:0007669"/>
    <property type="project" value="InterPro"/>
</dbReference>
<evidence type="ECO:0000256" key="2">
    <source>
        <dbReference type="ARBA" id="ARBA00023136"/>
    </source>
</evidence>
<dbReference type="Gene3D" id="1.10.287.650">
    <property type="entry name" value="L27 domain"/>
    <property type="match status" value="2"/>
</dbReference>
<dbReference type="PANTHER" id="PTHR24347">
    <property type="entry name" value="SERINE/THREONINE-PROTEIN KINASE"/>
    <property type="match status" value="1"/>
</dbReference>
<dbReference type="SUPFAM" id="SSF101288">
    <property type="entry name" value="L27 domain"/>
    <property type="match status" value="1"/>
</dbReference>
<dbReference type="GO" id="GO:0030054">
    <property type="term" value="C:cell junction"/>
    <property type="evidence" value="ECO:0007669"/>
    <property type="project" value="UniProtKB-ARBA"/>
</dbReference>
<dbReference type="EMBL" id="KQ971326">
    <property type="protein sequence ID" value="KYB28489.1"/>
    <property type="molecule type" value="Genomic_DNA"/>
</dbReference>
<keyword evidence="6" id="KW-1185">Reference proteome</keyword>
<proteinExistence type="predicted"/>
<dbReference type="InterPro" id="IPR011009">
    <property type="entry name" value="Kinase-like_dom_sf"/>
</dbReference>
<dbReference type="Pfam" id="PF02828">
    <property type="entry name" value="L27"/>
    <property type="match status" value="1"/>
</dbReference>
<protein>
    <submittedName>
        <fullName evidence="5">Peripheral plasma membrane protein CASK-like Protein</fullName>
    </submittedName>
</protein>
<dbReference type="FunFam" id="3.30.200.20:FF:000051">
    <property type="entry name" value="Peripheral plasma membrane protein CASK isoform B"/>
    <property type="match status" value="1"/>
</dbReference>
<sequence>MADEEVLFDDVYDLCEEIGRGPFSIVRRCIHRQTGQQFAAKIVDVAKFTSSPGLSTDDLKREATICHMLKHPHIVELLETYSSEGMLYMVFEYMDGSDLCYEVVRRASSGFVYSEAVASHYMRQILEALRYCHENDIVHRDIKPESILLATKENSAPVKLGGFGVAVQLPDRHPANPGGRVGCPNFMAPEVIERRSYGKPVDIWGAGVLLHILLSGVLPFHGSGRRLMESICRGKLHLDSPQWELISDSAKDLIQQMLTVDPKQRITIQEVLNHRWLRDRDKGLRIHLGESVEELKKFNARRKLKAVILSAVNSSKWYPYDETNSDSLSDFGDDEISACAVQTILDSLDDISCLQESQPQERAHLLALLEDTHLHILLELYDRIASKVVTPIRAPPSDAVQRAKDAADALRELEHRRDTDHRDLQELRDLLCRPHFKVSLLKFRCRPLVCCRPGAARSSATLRPLVPFGAASAASLQYCSGLPDRRRVCTIEATPTPDPAYARPQSAMTSRFPLVKDYYPPVSPLCPVSPGGVRDLWIGEETKRSMPPHVYKYYLARTRCYRRQSLRCASRSRGGSAAPSHLSSFSEYGVQSACVLDPYGAGGWAPQPHYGGPPHWCEPRPGRSSDPVTPIGGPLRQVDSPFHAACPVHSPFRFRFINGGPDYHPHHQVMNYSGVFSGRLLFGTLCQNWRGGKRVKVVHADLLTQLDGLLEGLGMKGGVGALIVTKRD</sequence>
<reference evidence="5 6" key="1">
    <citation type="journal article" date="2008" name="Nature">
        <title>The genome of the model beetle and pest Tribolium castaneum.</title>
        <authorList>
            <consortium name="Tribolium Genome Sequencing Consortium"/>
            <person name="Richards S."/>
            <person name="Gibbs R.A."/>
            <person name="Weinstock G.M."/>
            <person name="Brown S.J."/>
            <person name="Denell R."/>
            <person name="Beeman R.W."/>
            <person name="Gibbs R."/>
            <person name="Beeman R.W."/>
            <person name="Brown S.J."/>
            <person name="Bucher G."/>
            <person name="Friedrich M."/>
            <person name="Grimmelikhuijzen C.J."/>
            <person name="Klingler M."/>
            <person name="Lorenzen M."/>
            <person name="Richards S."/>
            <person name="Roth S."/>
            <person name="Schroder R."/>
            <person name="Tautz D."/>
            <person name="Zdobnov E.M."/>
            <person name="Muzny D."/>
            <person name="Gibbs R.A."/>
            <person name="Weinstock G.M."/>
            <person name="Attaway T."/>
            <person name="Bell S."/>
            <person name="Buhay C.J."/>
            <person name="Chandrabose M.N."/>
            <person name="Chavez D."/>
            <person name="Clerk-Blankenburg K.P."/>
            <person name="Cree A."/>
            <person name="Dao M."/>
            <person name="Davis C."/>
            <person name="Chacko J."/>
            <person name="Dinh H."/>
            <person name="Dugan-Rocha S."/>
            <person name="Fowler G."/>
            <person name="Garner T.T."/>
            <person name="Garnes J."/>
            <person name="Gnirke A."/>
            <person name="Hawes A."/>
            <person name="Hernandez J."/>
            <person name="Hines S."/>
            <person name="Holder M."/>
            <person name="Hume J."/>
            <person name="Jhangiani S.N."/>
            <person name="Joshi V."/>
            <person name="Khan Z.M."/>
            <person name="Jackson L."/>
            <person name="Kovar C."/>
            <person name="Kowis A."/>
            <person name="Lee S."/>
            <person name="Lewis L.R."/>
            <person name="Margolis J."/>
            <person name="Morgan M."/>
            <person name="Nazareth L.V."/>
            <person name="Nguyen N."/>
            <person name="Okwuonu G."/>
            <person name="Parker D."/>
            <person name="Richards S."/>
            <person name="Ruiz S.J."/>
            <person name="Santibanez J."/>
            <person name="Savard J."/>
            <person name="Scherer S.E."/>
            <person name="Schneider B."/>
            <person name="Sodergren E."/>
            <person name="Tautz D."/>
            <person name="Vattahil S."/>
            <person name="Villasana D."/>
            <person name="White C.S."/>
            <person name="Wright R."/>
            <person name="Park Y."/>
            <person name="Beeman R.W."/>
            <person name="Lord J."/>
            <person name="Oppert B."/>
            <person name="Lorenzen M."/>
            <person name="Brown S."/>
            <person name="Wang L."/>
            <person name="Savard J."/>
            <person name="Tautz D."/>
            <person name="Richards S."/>
            <person name="Weinstock G."/>
            <person name="Gibbs R.A."/>
            <person name="Liu Y."/>
            <person name="Worley K."/>
            <person name="Weinstock G."/>
            <person name="Elsik C.G."/>
            <person name="Reese J.T."/>
            <person name="Elhaik E."/>
            <person name="Landan G."/>
            <person name="Graur D."/>
            <person name="Arensburger P."/>
            <person name="Atkinson P."/>
            <person name="Beeman R.W."/>
            <person name="Beidler J."/>
            <person name="Brown S.J."/>
            <person name="Demuth J.P."/>
            <person name="Drury D.W."/>
            <person name="Du Y.Z."/>
            <person name="Fujiwara H."/>
            <person name="Lorenzen M."/>
            <person name="Maselli V."/>
            <person name="Osanai M."/>
            <person name="Park Y."/>
            <person name="Robertson H.M."/>
            <person name="Tu Z."/>
            <person name="Wang J.J."/>
            <person name="Wang S."/>
            <person name="Richards S."/>
            <person name="Song H."/>
            <person name="Zhang L."/>
            <person name="Sodergren E."/>
            <person name="Werner D."/>
            <person name="Stanke M."/>
            <person name="Morgenstern B."/>
            <person name="Solovyev V."/>
            <person name="Kosarev P."/>
            <person name="Brown G."/>
            <person name="Chen H.C."/>
            <person name="Ermolaeva O."/>
            <person name="Hlavina W."/>
            <person name="Kapustin Y."/>
            <person name="Kiryutin B."/>
            <person name="Kitts P."/>
            <person name="Maglott D."/>
            <person name="Pruitt K."/>
            <person name="Sapojnikov V."/>
            <person name="Souvorov A."/>
            <person name="Mackey A.J."/>
            <person name="Waterhouse R.M."/>
            <person name="Wyder S."/>
            <person name="Zdobnov E.M."/>
            <person name="Zdobnov E.M."/>
            <person name="Wyder S."/>
            <person name="Kriventseva E.V."/>
            <person name="Kadowaki T."/>
            <person name="Bork P."/>
            <person name="Aranda M."/>
            <person name="Bao R."/>
            <person name="Beermann A."/>
            <person name="Berns N."/>
            <person name="Bolognesi R."/>
            <person name="Bonneton F."/>
            <person name="Bopp D."/>
            <person name="Brown S.J."/>
            <person name="Bucher G."/>
            <person name="Butts T."/>
            <person name="Chaumot A."/>
            <person name="Denell R.E."/>
            <person name="Ferrier D.E."/>
            <person name="Friedrich M."/>
            <person name="Gordon C.M."/>
            <person name="Jindra M."/>
            <person name="Klingler M."/>
            <person name="Lan Q."/>
            <person name="Lattorff H.M."/>
            <person name="Laudet V."/>
            <person name="von Levetsow C."/>
            <person name="Liu Z."/>
            <person name="Lutz R."/>
            <person name="Lynch J.A."/>
            <person name="da Fonseca R.N."/>
            <person name="Posnien N."/>
            <person name="Reuter R."/>
            <person name="Roth S."/>
            <person name="Savard J."/>
            <person name="Schinko J.B."/>
            <person name="Schmitt C."/>
            <person name="Schoppmeier M."/>
            <person name="Schroder R."/>
            <person name="Shippy T.D."/>
            <person name="Simonnet F."/>
            <person name="Marques-Souza H."/>
            <person name="Tautz D."/>
            <person name="Tomoyasu Y."/>
            <person name="Trauner J."/>
            <person name="Van der Zee M."/>
            <person name="Vervoort M."/>
            <person name="Wittkopp N."/>
            <person name="Wimmer E.A."/>
            <person name="Yang X."/>
            <person name="Jones A.K."/>
            <person name="Sattelle D.B."/>
            <person name="Ebert P.R."/>
            <person name="Nelson D."/>
            <person name="Scott J.G."/>
            <person name="Beeman R.W."/>
            <person name="Muthukrishnan S."/>
            <person name="Kramer K.J."/>
            <person name="Arakane Y."/>
            <person name="Beeman R.W."/>
            <person name="Zhu Q."/>
            <person name="Hogenkamp D."/>
            <person name="Dixit R."/>
            <person name="Oppert B."/>
            <person name="Jiang H."/>
            <person name="Zou Z."/>
            <person name="Marshall J."/>
            <person name="Elpidina E."/>
            <person name="Vinokurov K."/>
            <person name="Oppert C."/>
            <person name="Zou Z."/>
            <person name="Evans J."/>
            <person name="Lu Z."/>
            <person name="Zhao P."/>
            <person name="Sumathipala N."/>
            <person name="Altincicek B."/>
            <person name="Vilcinskas A."/>
            <person name="Williams M."/>
            <person name="Hultmark D."/>
            <person name="Hetru C."/>
            <person name="Jiang H."/>
            <person name="Grimmelikhuijzen C.J."/>
            <person name="Hauser F."/>
            <person name="Cazzamali G."/>
            <person name="Williamson M."/>
            <person name="Park Y."/>
            <person name="Li B."/>
            <person name="Tanaka Y."/>
            <person name="Predel R."/>
            <person name="Neupert S."/>
            <person name="Schachtner J."/>
            <person name="Verleyen P."/>
            <person name="Raible F."/>
            <person name="Bork P."/>
            <person name="Friedrich M."/>
            <person name="Walden K.K."/>
            <person name="Robertson H.M."/>
            <person name="Angeli S."/>
            <person name="Foret S."/>
            <person name="Bucher G."/>
            <person name="Schuetz S."/>
            <person name="Maleszka R."/>
            <person name="Wimmer E.A."/>
            <person name="Beeman R.W."/>
            <person name="Lorenzen M."/>
            <person name="Tomoyasu Y."/>
            <person name="Miller S.C."/>
            <person name="Grossmann D."/>
            <person name="Bucher G."/>
        </authorList>
    </citation>
    <scope>NUCLEOTIDE SEQUENCE [LARGE SCALE GENOMIC DNA]</scope>
    <source>
        <strain evidence="5 6">Georgia GA2</strain>
    </source>
</reference>
<dbReference type="Gene3D" id="1.10.510.10">
    <property type="entry name" value="Transferase(Phosphotransferase) domain 1"/>
    <property type="match status" value="1"/>
</dbReference>
<evidence type="ECO:0000259" key="4">
    <source>
        <dbReference type="PROSITE" id="PS51022"/>
    </source>
</evidence>
<feature type="domain" description="Protein kinase" evidence="3">
    <location>
        <begin position="12"/>
        <end position="277"/>
    </location>
</feature>
<evidence type="ECO:0000256" key="1">
    <source>
        <dbReference type="ARBA" id="ARBA00004370"/>
    </source>
</evidence>
<dbReference type="GO" id="GO:0016020">
    <property type="term" value="C:membrane"/>
    <property type="evidence" value="ECO:0007669"/>
    <property type="project" value="UniProtKB-SubCell"/>
</dbReference>
<dbReference type="InParanoid" id="A0A139WKH6"/>
<dbReference type="Proteomes" id="UP000007266">
    <property type="component" value="Linkage group 3"/>
</dbReference>
<evidence type="ECO:0000259" key="3">
    <source>
        <dbReference type="PROSITE" id="PS50011"/>
    </source>
</evidence>
<evidence type="ECO:0000313" key="6">
    <source>
        <dbReference type="Proteomes" id="UP000007266"/>
    </source>
</evidence>
<dbReference type="SUPFAM" id="SSF56112">
    <property type="entry name" value="Protein kinase-like (PK-like)"/>
    <property type="match status" value="1"/>
</dbReference>
<dbReference type="Pfam" id="PF00069">
    <property type="entry name" value="Pkinase"/>
    <property type="match status" value="1"/>
</dbReference>
<keyword evidence="2" id="KW-0472">Membrane</keyword>
<organism evidence="5 6">
    <name type="scientific">Tribolium castaneum</name>
    <name type="common">Red flour beetle</name>
    <dbReference type="NCBI Taxonomy" id="7070"/>
    <lineage>
        <taxon>Eukaryota</taxon>
        <taxon>Metazoa</taxon>
        <taxon>Ecdysozoa</taxon>
        <taxon>Arthropoda</taxon>
        <taxon>Hexapoda</taxon>
        <taxon>Insecta</taxon>
        <taxon>Pterygota</taxon>
        <taxon>Neoptera</taxon>
        <taxon>Endopterygota</taxon>
        <taxon>Coleoptera</taxon>
        <taxon>Polyphaga</taxon>
        <taxon>Cucujiformia</taxon>
        <taxon>Tenebrionidae</taxon>
        <taxon>Tenebrionidae incertae sedis</taxon>
        <taxon>Tribolium</taxon>
    </lineage>
</organism>
<dbReference type="Gene3D" id="3.30.200.20">
    <property type="entry name" value="Phosphorylase Kinase, domain 1"/>
    <property type="match status" value="1"/>
</dbReference>
<dbReference type="FunFam" id="1.10.510.10:FF:000062">
    <property type="entry name" value="peripheral plasma membrane protein CASK isoform X2"/>
    <property type="match status" value="1"/>
</dbReference>
<dbReference type="Gene3D" id="6.10.140.620">
    <property type="match status" value="1"/>
</dbReference>
<name>A0A139WKH6_TRICA</name>
<gene>
    <name evidence="5" type="primary">AUGUSTUS-3.0.2_02673</name>
    <name evidence="5" type="ORF">TcasGA2_TC002673</name>
</gene>
<dbReference type="InterPro" id="IPR004172">
    <property type="entry name" value="L27_dom"/>
</dbReference>
<dbReference type="InterPro" id="IPR036892">
    <property type="entry name" value="L27_dom_sf"/>
</dbReference>
<feature type="domain" description="L27" evidence="4">
    <location>
        <begin position="337"/>
        <end position="392"/>
    </location>
</feature>
<reference evidence="5 6" key="2">
    <citation type="journal article" date="2010" name="Nucleic Acids Res.">
        <title>BeetleBase in 2010: revisions to provide comprehensive genomic information for Tribolium castaneum.</title>
        <authorList>
            <person name="Kim H.S."/>
            <person name="Murphy T."/>
            <person name="Xia J."/>
            <person name="Caragea D."/>
            <person name="Park Y."/>
            <person name="Beeman R.W."/>
            <person name="Lorenzen M.D."/>
            <person name="Butcher S."/>
            <person name="Manak J.R."/>
            <person name="Brown S.J."/>
        </authorList>
    </citation>
    <scope>GENOME REANNOTATION</scope>
    <source>
        <strain evidence="5 6">Georgia GA2</strain>
    </source>
</reference>
<accession>A0A139WKH6</accession>
<dbReference type="SMART" id="SM00569">
    <property type="entry name" value="L27"/>
    <property type="match status" value="1"/>
</dbReference>
<comment type="subcellular location">
    <subcellularLocation>
        <location evidence="1">Membrane</location>
    </subcellularLocation>
</comment>
<dbReference type="InterPro" id="IPR014775">
    <property type="entry name" value="L27_C"/>
</dbReference>
<dbReference type="AlphaFoldDB" id="A0A139WKH6"/>
<dbReference type="PROSITE" id="PS51022">
    <property type="entry name" value="L27"/>
    <property type="match status" value="1"/>
</dbReference>
<evidence type="ECO:0000313" key="5">
    <source>
        <dbReference type="EMBL" id="KYB28489.1"/>
    </source>
</evidence>
<dbReference type="GO" id="GO:0005524">
    <property type="term" value="F:ATP binding"/>
    <property type="evidence" value="ECO:0007669"/>
    <property type="project" value="InterPro"/>
</dbReference>